<reference evidence="5 6" key="1">
    <citation type="submission" date="2018-03" db="EMBL/GenBank/DDBJ databases">
        <authorList>
            <person name="Fogelqvist J."/>
        </authorList>
    </citation>
    <scope>NUCLEOTIDE SEQUENCE [LARGE SCALE GENOMIC DNA]</scope>
</reference>
<dbReference type="CDD" id="cd10527">
    <property type="entry name" value="SET_LSMT"/>
    <property type="match status" value="1"/>
</dbReference>
<organism evidence="5 6">
    <name type="scientific">Plasmodiophora brassicae</name>
    <name type="common">Clubroot disease agent</name>
    <dbReference type="NCBI Taxonomy" id="37360"/>
    <lineage>
        <taxon>Eukaryota</taxon>
        <taxon>Sar</taxon>
        <taxon>Rhizaria</taxon>
        <taxon>Endomyxa</taxon>
        <taxon>Phytomyxea</taxon>
        <taxon>Plasmodiophorida</taxon>
        <taxon>Plasmodiophoridae</taxon>
        <taxon>Plasmodiophora</taxon>
    </lineage>
</organism>
<evidence type="ECO:0000313" key="5">
    <source>
        <dbReference type="EMBL" id="SPQ96168.1"/>
    </source>
</evidence>
<dbReference type="SUPFAM" id="SSF82199">
    <property type="entry name" value="SET domain"/>
    <property type="match status" value="1"/>
</dbReference>
<dbReference type="PANTHER" id="PTHR13271:SF137">
    <property type="entry name" value="SET DOMAIN-CONTAINING PROTEIN"/>
    <property type="match status" value="1"/>
</dbReference>
<geneLocation type="mitochondrion" evidence="5"/>
<dbReference type="EMBL" id="OVEO01000005">
    <property type="protein sequence ID" value="SPQ96168.1"/>
    <property type="molecule type" value="Genomic_DNA"/>
</dbReference>
<dbReference type="Gene3D" id="3.90.1410.10">
    <property type="entry name" value="set domain protein methyltransferase, domain 1"/>
    <property type="match status" value="1"/>
</dbReference>
<evidence type="ECO:0000259" key="4">
    <source>
        <dbReference type="PROSITE" id="PS50280"/>
    </source>
</evidence>
<dbReference type="PANTHER" id="PTHR13271">
    <property type="entry name" value="UNCHARACTERIZED PUTATIVE METHYLTRANSFERASE"/>
    <property type="match status" value="1"/>
</dbReference>
<dbReference type="InterPro" id="IPR046341">
    <property type="entry name" value="SET_dom_sf"/>
</dbReference>
<dbReference type="Proteomes" id="UP000290189">
    <property type="component" value="Unassembled WGS sequence"/>
</dbReference>
<keyword evidence="3" id="KW-0949">S-adenosyl-L-methionine</keyword>
<dbReference type="InterPro" id="IPR050600">
    <property type="entry name" value="SETD3_SETD6_MTase"/>
</dbReference>
<dbReference type="InterPro" id="IPR015353">
    <property type="entry name" value="Rubisco_LSMT_subst-bd"/>
</dbReference>
<dbReference type="Pfam" id="PF09273">
    <property type="entry name" value="Rubis-subs-bind"/>
    <property type="match status" value="1"/>
</dbReference>
<evidence type="ECO:0000256" key="3">
    <source>
        <dbReference type="ARBA" id="ARBA00022691"/>
    </source>
</evidence>
<keyword evidence="1" id="KW-0489">Methyltransferase</keyword>
<dbReference type="Pfam" id="PF00856">
    <property type="entry name" value="SET"/>
    <property type="match status" value="1"/>
</dbReference>
<accession>A0A3P3Y7L2</accession>
<dbReference type="PROSITE" id="PS50280">
    <property type="entry name" value="SET"/>
    <property type="match status" value="1"/>
</dbReference>
<dbReference type="AlphaFoldDB" id="A0A3P3Y7L2"/>
<keyword evidence="2" id="KW-0808">Transferase</keyword>
<dbReference type="InterPro" id="IPR036464">
    <property type="entry name" value="Rubisco_LSMT_subst-bd_sf"/>
</dbReference>
<evidence type="ECO:0000256" key="1">
    <source>
        <dbReference type="ARBA" id="ARBA00022603"/>
    </source>
</evidence>
<dbReference type="InterPro" id="IPR001214">
    <property type="entry name" value="SET_dom"/>
</dbReference>
<feature type="domain" description="SET" evidence="4">
    <location>
        <begin position="36"/>
        <end position="251"/>
    </location>
</feature>
<protein>
    <recommendedName>
        <fullName evidence="4">SET domain-containing protein</fullName>
    </recommendedName>
</protein>
<keyword evidence="5" id="KW-0496">Mitochondrion</keyword>
<proteinExistence type="predicted"/>
<name>A0A3P3Y7L2_PLABS</name>
<dbReference type="GO" id="GO:0032259">
    <property type="term" value="P:methylation"/>
    <property type="evidence" value="ECO:0007669"/>
    <property type="project" value="UniProtKB-KW"/>
</dbReference>
<evidence type="ECO:0000256" key="2">
    <source>
        <dbReference type="ARBA" id="ARBA00022679"/>
    </source>
</evidence>
<evidence type="ECO:0000313" key="6">
    <source>
        <dbReference type="Proteomes" id="UP000290189"/>
    </source>
</evidence>
<gene>
    <name evidence="5" type="ORF">PLBR_LOCUS3383</name>
</gene>
<dbReference type="GO" id="GO:0016279">
    <property type="term" value="F:protein-lysine N-methyltransferase activity"/>
    <property type="evidence" value="ECO:0007669"/>
    <property type="project" value="TreeGrafter"/>
</dbReference>
<sequence>MTTSDSGRRRPPSHARRERPIFQMVAAPLVSWVRSSGAYLSDVDVSANGVGEERAVYARQAFAVNDVVLSVPLHCLITADLAMESPVVQRLLSRGMKFHSPHTSLALFLLQHRRDPSSRWQPYLQSLPASFPTVPVEFTDANLFAMLTGTIAETRIRARQAALRSEYANLLEHCPDLGYDDFRWARTVVITRVFGVVIDGRRTCALVPMADMLNHRPARQTSWRYDQDQRAFVVRALEPIAVGQEILDNYGRKCNSRWLVNYGFALEPNPDNETRVWIGLAQGHPLNRLKQRLFGACTKEFRLQASCQAGQFQAAMSHARLVCSDEEDVTSLSRRTAMQARTDHPCLLVPPISHRNERAALHCLREATLATMQRFQGTLADDNEMLGRTDLTLNERNCIVTRRGEKIVCAFFLDLFDAAMATIDGKPVPGSAPGDPRFDPYLDTLMMSPSTSQPT</sequence>
<dbReference type="Gene3D" id="3.90.1420.10">
    <property type="entry name" value="Rubisco LSMT, substrate-binding domain"/>
    <property type="match status" value="1"/>
</dbReference>
<dbReference type="SUPFAM" id="SSF81822">
    <property type="entry name" value="RuBisCo LSMT C-terminal, substrate-binding domain"/>
    <property type="match status" value="1"/>
</dbReference>